<protein>
    <recommendedName>
        <fullName evidence="7">Major facilitator superfamily (MFS) profile domain-containing protein</fullName>
    </recommendedName>
</protein>
<name>A0A381ZX75_9ZZZZ</name>
<organism evidence="8">
    <name type="scientific">marine metagenome</name>
    <dbReference type="NCBI Taxonomy" id="408172"/>
    <lineage>
        <taxon>unclassified sequences</taxon>
        <taxon>metagenomes</taxon>
        <taxon>ecological metagenomes</taxon>
    </lineage>
</organism>
<evidence type="ECO:0000256" key="2">
    <source>
        <dbReference type="ARBA" id="ARBA00022448"/>
    </source>
</evidence>
<evidence type="ECO:0000259" key="7">
    <source>
        <dbReference type="PROSITE" id="PS50850"/>
    </source>
</evidence>
<dbReference type="InterPro" id="IPR011701">
    <property type="entry name" value="MFS"/>
</dbReference>
<accession>A0A381ZX75</accession>
<dbReference type="PANTHER" id="PTHR42718">
    <property type="entry name" value="MAJOR FACILITATOR SUPERFAMILY MULTIDRUG TRANSPORTER MFSC"/>
    <property type="match status" value="1"/>
</dbReference>
<evidence type="ECO:0000256" key="6">
    <source>
        <dbReference type="SAM" id="Phobius"/>
    </source>
</evidence>
<gene>
    <name evidence="8" type="ORF">METZ01_LOCUS146762</name>
</gene>
<evidence type="ECO:0000256" key="3">
    <source>
        <dbReference type="ARBA" id="ARBA00022692"/>
    </source>
</evidence>
<dbReference type="GO" id="GO:0016020">
    <property type="term" value="C:membrane"/>
    <property type="evidence" value="ECO:0007669"/>
    <property type="project" value="UniProtKB-SubCell"/>
</dbReference>
<dbReference type="SUPFAM" id="SSF103473">
    <property type="entry name" value="MFS general substrate transporter"/>
    <property type="match status" value="1"/>
</dbReference>
<keyword evidence="3 6" id="KW-0812">Transmembrane</keyword>
<dbReference type="Pfam" id="PF07690">
    <property type="entry name" value="MFS_1"/>
    <property type="match status" value="1"/>
</dbReference>
<dbReference type="InterPro" id="IPR020846">
    <property type="entry name" value="MFS_dom"/>
</dbReference>
<evidence type="ECO:0000313" key="8">
    <source>
        <dbReference type="EMBL" id="SVA93908.1"/>
    </source>
</evidence>
<feature type="transmembrane region" description="Helical" evidence="6">
    <location>
        <begin position="174"/>
        <end position="193"/>
    </location>
</feature>
<dbReference type="EMBL" id="UINC01023041">
    <property type="protein sequence ID" value="SVA93908.1"/>
    <property type="molecule type" value="Genomic_DNA"/>
</dbReference>
<dbReference type="GO" id="GO:0022857">
    <property type="term" value="F:transmembrane transporter activity"/>
    <property type="evidence" value="ECO:0007669"/>
    <property type="project" value="InterPro"/>
</dbReference>
<sequence length="212" mass="22891">MAVGQEQARWDTNYEWKIVLLLGIGFGLVGLDRWIIAPLFPFMAPDLGLNEQHLGTLVGALGMLWGIFAIFSGRLSDGIGYRKILIPAIFIFSLMSGFSGMVAGFTGLLLIRALMGVSEGSYTATMIPSTGYASKPSRRGFNQGLQQCGFPLFGLALGPIIATQLLEVVTWRTIFWIVAIPGFVVGLLLYFVLREPAETQGGKLLGATEEAG</sequence>
<proteinExistence type="predicted"/>
<keyword evidence="4 6" id="KW-1133">Transmembrane helix</keyword>
<feature type="transmembrane region" description="Helical" evidence="6">
    <location>
        <begin position="84"/>
        <end position="111"/>
    </location>
</feature>
<dbReference type="Gene3D" id="1.20.1250.20">
    <property type="entry name" value="MFS general substrate transporter like domains"/>
    <property type="match status" value="1"/>
</dbReference>
<comment type="subcellular location">
    <subcellularLocation>
        <location evidence="1">Membrane</location>
        <topology evidence="1">Multi-pass membrane protein</topology>
    </subcellularLocation>
</comment>
<dbReference type="AlphaFoldDB" id="A0A381ZX75"/>
<dbReference type="InterPro" id="IPR036259">
    <property type="entry name" value="MFS_trans_sf"/>
</dbReference>
<feature type="transmembrane region" description="Helical" evidence="6">
    <location>
        <begin position="54"/>
        <end position="72"/>
    </location>
</feature>
<keyword evidence="2" id="KW-0813">Transport</keyword>
<keyword evidence="5 6" id="KW-0472">Membrane</keyword>
<reference evidence="8" key="1">
    <citation type="submission" date="2018-05" db="EMBL/GenBank/DDBJ databases">
        <authorList>
            <person name="Lanie J.A."/>
            <person name="Ng W.-L."/>
            <person name="Kazmierczak K.M."/>
            <person name="Andrzejewski T.M."/>
            <person name="Davidsen T.M."/>
            <person name="Wayne K.J."/>
            <person name="Tettelin H."/>
            <person name="Glass J.I."/>
            <person name="Rusch D."/>
            <person name="Podicherti R."/>
            <person name="Tsui H.-C.T."/>
            <person name="Winkler M.E."/>
        </authorList>
    </citation>
    <scope>NUCLEOTIDE SEQUENCE</scope>
</reference>
<evidence type="ECO:0000256" key="1">
    <source>
        <dbReference type="ARBA" id="ARBA00004141"/>
    </source>
</evidence>
<evidence type="ECO:0000256" key="4">
    <source>
        <dbReference type="ARBA" id="ARBA00022989"/>
    </source>
</evidence>
<feature type="domain" description="Major facilitator superfamily (MFS) profile" evidence="7">
    <location>
        <begin position="18"/>
        <end position="212"/>
    </location>
</feature>
<dbReference type="PROSITE" id="PS50850">
    <property type="entry name" value="MFS"/>
    <property type="match status" value="1"/>
</dbReference>
<feature type="transmembrane region" description="Helical" evidence="6">
    <location>
        <begin position="18"/>
        <end position="42"/>
    </location>
</feature>
<evidence type="ECO:0000256" key="5">
    <source>
        <dbReference type="ARBA" id="ARBA00023136"/>
    </source>
</evidence>
<dbReference type="PANTHER" id="PTHR42718:SF9">
    <property type="entry name" value="MAJOR FACILITATOR SUPERFAMILY MULTIDRUG TRANSPORTER MFSC"/>
    <property type="match status" value="1"/>
</dbReference>
<feature type="non-terminal residue" evidence="8">
    <location>
        <position position="212"/>
    </location>
</feature>